<feature type="region of interest" description="Disordered" evidence="1">
    <location>
        <begin position="1"/>
        <end position="47"/>
    </location>
</feature>
<reference evidence="2 3" key="1">
    <citation type="submission" date="2015-03" db="EMBL/GenBank/DDBJ databases">
        <authorList>
            <consortium name="Pathogen Informatics"/>
        </authorList>
    </citation>
    <scope>NUCLEOTIDE SEQUENCE [LARGE SCALE GENOMIC DNA]</scope>
    <source>
        <strain evidence="2 3">Bir 185</strain>
    </source>
</reference>
<evidence type="ECO:0000313" key="3">
    <source>
        <dbReference type="Proteomes" id="UP000050164"/>
    </source>
</evidence>
<dbReference type="EMBL" id="CNFT01000938">
    <property type="protein sequence ID" value="CKS59449.1"/>
    <property type="molecule type" value="Genomic_DNA"/>
</dbReference>
<name>A0A655AEY0_MYCTX</name>
<feature type="compositionally biased region" description="Low complexity" evidence="1">
    <location>
        <begin position="38"/>
        <end position="47"/>
    </location>
</feature>
<evidence type="ECO:0000313" key="2">
    <source>
        <dbReference type="EMBL" id="CKS59449.1"/>
    </source>
</evidence>
<proteinExistence type="predicted"/>
<accession>A0A655AEY0</accession>
<dbReference type="Proteomes" id="UP000050164">
    <property type="component" value="Unassembled WGS sequence"/>
</dbReference>
<gene>
    <name evidence="2" type="ORF">ERS027659_03315</name>
</gene>
<protein>
    <submittedName>
        <fullName evidence="2">Uncharacterized protein</fullName>
    </submittedName>
</protein>
<feature type="compositionally biased region" description="Low complexity" evidence="1">
    <location>
        <begin position="1"/>
        <end position="19"/>
    </location>
</feature>
<dbReference type="AlphaFoldDB" id="A0A655AEY0"/>
<sequence>MLAITAPAASTPAAAQAPGLQGGVGRSASCRRPVRQNASRASRGSRASPIARLARYSEFGANVSVMVPGFPAGTTQACCHPLTAIGVSRAPVLVRATQPELMLSGTTSTREVADSGTRTSRWVGPHAPVSAEVTVALDNPAPGVDNWAPSTTNAAPGLISNSCCPAGSAIGSRSHGSAATGSPSSKAPTVVRIEVCTNRPATATTGP</sequence>
<organism evidence="2 3">
    <name type="scientific">Mycobacterium tuberculosis</name>
    <dbReference type="NCBI Taxonomy" id="1773"/>
    <lineage>
        <taxon>Bacteria</taxon>
        <taxon>Bacillati</taxon>
        <taxon>Actinomycetota</taxon>
        <taxon>Actinomycetes</taxon>
        <taxon>Mycobacteriales</taxon>
        <taxon>Mycobacteriaceae</taxon>
        <taxon>Mycobacterium</taxon>
        <taxon>Mycobacterium tuberculosis complex</taxon>
    </lineage>
</organism>
<evidence type="ECO:0000256" key="1">
    <source>
        <dbReference type="SAM" id="MobiDB-lite"/>
    </source>
</evidence>